<comment type="caution">
    <text evidence="2">The sequence shown here is derived from an EMBL/GenBank/DDBJ whole genome shotgun (WGS) entry which is preliminary data.</text>
</comment>
<keyword evidence="3" id="KW-1185">Reference proteome</keyword>
<evidence type="ECO:0000313" key="3">
    <source>
        <dbReference type="Proteomes" id="UP000647183"/>
    </source>
</evidence>
<evidence type="ECO:0000259" key="1">
    <source>
        <dbReference type="Pfam" id="PF13579"/>
    </source>
</evidence>
<dbReference type="Gene3D" id="3.40.50.2000">
    <property type="entry name" value="Glycogen Phosphorylase B"/>
    <property type="match status" value="2"/>
</dbReference>
<dbReference type="Pfam" id="PF13579">
    <property type="entry name" value="Glyco_trans_4_4"/>
    <property type="match status" value="1"/>
</dbReference>
<protein>
    <submittedName>
        <fullName evidence="2">Glycosyltransferase</fullName>
    </submittedName>
</protein>
<dbReference type="Proteomes" id="UP000647183">
    <property type="component" value="Unassembled WGS sequence"/>
</dbReference>
<dbReference type="SUPFAM" id="SSF53756">
    <property type="entry name" value="UDP-Glycosyltransferase/glycogen phosphorylase"/>
    <property type="match status" value="1"/>
</dbReference>
<dbReference type="EMBL" id="JACSQJ010000006">
    <property type="protein sequence ID" value="MBD7988501.1"/>
    <property type="molecule type" value="Genomic_DNA"/>
</dbReference>
<accession>A0ABR8UKF1</accession>
<organism evidence="2 3">
    <name type="scientific">Luteimonas colneyensis</name>
    <dbReference type="NCBI Taxonomy" id="2762230"/>
    <lineage>
        <taxon>Bacteria</taxon>
        <taxon>Pseudomonadati</taxon>
        <taxon>Pseudomonadota</taxon>
        <taxon>Gammaproteobacteria</taxon>
        <taxon>Lysobacterales</taxon>
        <taxon>Lysobacteraceae</taxon>
        <taxon>Luteimonas</taxon>
    </lineage>
</organism>
<gene>
    <name evidence="2" type="ORF">H9645_10740</name>
</gene>
<sequence>MKGDGERDTRRLRILLIAYEFPPSPSPQSLRWAYLANRLAAAGHDVHVLAPDIGDEGAGGLPAPEAGLQVHRIHPGWVRGLLAKLERRRPVDTVGGMASADDGAVVGDAFADLGPVEPPRLNWKGKLMEGFQDAVSWLLFPDLRGEWARPARRALPGLLDRLHPDVVLTSHEPATTLLLGLRAKSRGLSWVADLGDPVLAPYTPTRWRRKALALERKALRGADHVLVTTVETRELMRQRHGDAVPVSVVPQGFDDRLGAVPMAQRAQRNEGPVELLYAGSFYVFRDPGPLVEGVLQTRGVRLNIASGNVPGWLVHLAAAHPGQLRLLGRVPHRRLLDLQRDADVLVNIANADPAQIPGKVYEYFGACRPILHLQASEGDAVGELLGQLRRGVACAGERDAVTAAVNGLAGLVRAGRLGQEFDLAPGPVAAWGWTALARRVERVLMEVCGRPAGDARAEW</sequence>
<reference evidence="2 3" key="1">
    <citation type="submission" date="2020-08" db="EMBL/GenBank/DDBJ databases">
        <title>A Genomic Blueprint of the Chicken Gut Microbiome.</title>
        <authorList>
            <person name="Gilroy R."/>
            <person name="Ravi A."/>
            <person name="Getino M."/>
            <person name="Pursley I."/>
            <person name="Horton D.L."/>
            <person name="Alikhan N.-F."/>
            <person name="Baker D."/>
            <person name="Gharbi K."/>
            <person name="Hall N."/>
            <person name="Watson M."/>
            <person name="Adriaenssens E.M."/>
            <person name="Foster-Nyarko E."/>
            <person name="Jarju S."/>
            <person name="Secka A."/>
            <person name="Antonio M."/>
            <person name="Oren A."/>
            <person name="Chaudhuri R."/>
            <person name="La Ragione R.M."/>
            <person name="Hildebrand F."/>
            <person name="Pallen M.J."/>
        </authorList>
    </citation>
    <scope>NUCLEOTIDE SEQUENCE [LARGE SCALE GENOMIC DNA]</scope>
    <source>
        <strain evidence="2 3">Sa2BVA3</strain>
    </source>
</reference>
<feature type="domain" description="Glycosyltransferase subfamily 4-like N-terminal" evidence="1">
    <location>
        <begin position="31"/>
        <end position="252"/>
    </location>
</feature>
<dbReference type="InterPro" id="IPR028098">
    <property type="entry name" value="Glyco_trans_4-like_N"/>
</dbReference>
<evidence type="ECO:0000313" key="2">
    <source>
        <dbReference type="EMBL" id="MBD7988501.1"/>
    </source>
</evidence>
<proteinExistence type="predicted"/>
<dbReference type="RefSeq" id="WP_191729702.1">
    <property type="nucleotide sequence ID" value="NZ_JACSQJ010000006.1"/>
</dbReference>
<name>A0ABR8UKF1_9GAMM</name>